<dbReference type="PANTHER" id="PTHR24028">
    <property type="entry name" value="CADHERIN-87A"/>
    <property type="match status" value="1"/>
</dbReference>
<dbReference type="PROSITE" id="PS00232">
    <property type="entry name" value="CADHERIN_1"/>
    <property type="match status" value="2"/>
</dbReference>
<evidence type="ECO:0000256" key="12">
    <source>
        <dbReference type="PROSITE-ProRule" id="PRU00043"/>
    </source>
</evidence>
<keyword evidence="5 15" id="KW-0732">Signal</keyword>
<dbReference type="GO" id="GO:0009653">
    <property type="term" value="P:anatomical structure morphogenesis"/>
    <property type="evidence" value="ECO:0007669"/>
    <property type="project" value="UniProtKB-ARBA"/>
</dbReference>
<feature type="transmembrane region" description="Helical" evidence="14">
    <location>
        <begin position="720"/>
        <end position="745"/>
    </location>
</feature>
<feature type="domain" description="Cadherin" evidence="16">
    <location>
        <begin position="610"/>
        <end position="707"/>
    </location>
</feature>
<evidence type="ECO:0000256" key="10">
    <source>
        <dbReference type="ARBA" id="ARBA00023136"/>
    </source>
</evidence>
<feature type="region of interest" description="Disordered" evidence="13">
    <location>
        <begin position="872"/>
        <end position="899"/>
    </location>
</feature>
<evidence type="ECO:0000256" key="4">
    <source>
        <dbReference type="ARBA" id="ARBA00022692"/>
    </source>
</evidence>
<dbReference type="Pfam" id="PF16492">
    <property type="entry name" value="Cadherin_C_2"/>
    <property type="match status" value="1"/>
</dbReference>
<reference evidence="18" key="1">
    <citation type="submission" date="2025-08" db="UniProtKB">
        <authorList>
            <consortium name="RefSeq"/>
        </authorList>
    </citation>
    <scope>IDENTIFICATION</scope>
</reference>
<dbReference type="FunFam" id="2.60.40.60:FF:000006">
    <property type="entry name" value="Protocadherin alpha 2"/>
    <property type="match status" value="1"/>
</dbReference>
<dbReference type="GO" id="GO:0005509">
    <property type="term" value="F:calcium ion binding"/>
    <property type="evidence" value="ECO:0007669"/>
    <property type="project" value="UniProtKB-UniRule"/>
</dbReference>
<feature type="chain" id="PRO_5028386431" evidence="15">
    <location>
        <begin position="18"/>
        <end position="899"/>
    </location>
</feature>
<name>A0A6P8FN81_CLUHA</name>
<evidence type="ECO:0000256" key="2">
    <source>
        <dbReference type="ARBA" id="ARBA00004251"/>
    </source>
</evidence>
<feature type="domain" description="Cadherin" evidence="16">
    <location>
        <begin position="65"/>
        <end position="167"/>
    </location>
</feature>
<feature type="signal peptide" evidence="15">
    <location>
        <begin position="1"/>
        <end position="17"/>
    </location>
</feature>
<dbReference type="FunFam" id="2.60.40.60:FF:000129">
    <property type="entry name" value="protocadherin alpha-C2 isoform X1"/>
    <property type="match status" value="1"/>
</dbReference>
<evidence type="ECO:0000313" key="18">
    <source>
        <dbReference type="RefSeq" id="XP_031427754.1"/>
    </source>
</evidence>
<evidence type="ECO:0000256" key="1">
    <source>
        <dbReference type="ARBA" id="ARBA00003436"/>
    </source>
</evidence>
<dbReference type="InterPro" id="IPR002126">
    <property type="entry name" value="Cadherin-like_dom"/>
</dbReference>
<keyword evidence="9 14" id="KW-1133">Transmembrane helix</keyword>
<feature type="domain" description="Cadherin" evidence="16">
    <location>
        <begin position="389"/>
        <end position="485"/>
    </location>
</feature>
<accession>A0A6P8FN81</accession>
<evidence type="ECO:0000256" key="9">
    <source>
        <dbReference type="ARBA" id="ARBA00022989"/>
    </source>
</evidence>
<feature type="domain" description="Cadherin" evidence="16">
    <location>
        <begin position="486"/>
        <end position="595"/>
    </location>
</feature>
<keyword evidence="3" id="KW-1003">Cell membrane</keyword>
<dbReference type="AlphaFoldDB" id="A0A6P8FN81"/>
<keyword evidence="6" id="KW-0677">Repeat</keyword>
<dbReference type="FunFam" id="2.60.40.60:FF:000001">
    <property type="entry name" value="Protocadherin alpha 2"/>
    <property type="match status" value="1"/>
</dbReference>
<evidence type="ECO:0000256" key="3">
    <source>
        <dbReference type="ARBA" id="ARBA00022475"/>
    </source>
</evidence>
<feature type="domain" description="Cadherin" evidence="16">
    <location>
        <begin position="168"/>
        <end position="276"/>
    </location>
</feature>
<keyword evidence="10 14" id="KW-0472">Membrane</keyword>
<sequence>MVLPLLFCGFLWTRVLSKTQRTAIFRRLCFLFALRMNRKGITTTKWTMLWIMLCIFCTDIVFGHVRYSIPEEMSKGSFVGNIAQDLGLDVKRLNSGKARIFEGQNSNYVDLIRDKGLLVVKERIDREALCGVTSPCSIHFEIVLDNPIEFHPVTIEILDVNDNAPVFPKDDIELDISESALPGARFVLPNAVDPDAGVNTLQTYALKHNSHFVLKTDTQKPGSKSVAMFIQTPLDREKSEKISLILTALDGGNPQLTGTAKIHINVLDTNDNPPVFTQETYRVSVSENTEKGTFLIGVSAVDADKGSNAHIFYSITKNSDELDLFQINELSGDISLSGELDYEKSNNYEINILATDGGGLTEGAKLIVDITDVNDNAPVVAVMSSSKFVAEDAMPNTVVAVVKVQDIDSLNNGEVQCNINDGIPFKITASSNNIYTLQTDAPLDREKDANYKITITACDKGMQSLCNNLTLSVNVSDINDNPPQFERDSYSAYVTENNSPGDSVLMVKASDPDWNQNARVTYSLEETYLGGVTVSSYVSINVDSGVIYAVRSFDYEQMKDFHFLVKALDGGSPPLSSNVSVKIIIQDQNDNTPQVLYPVQTSGSVVAELVPRSADIGYLVSKVVAVDVDSGQNAWLSYKLQKTADRALFEVGAQNGEIRTVRQVTDKDDVKQKLTVVVEDNGQPSRSATVTVNVAVADSFPEVLSEFTDFTRDKEYNDDLTFYLVLALAVVSFLFVSCLVAIISVKIYRWRHSRNFYQSNLPVIPYCPPHYTDPGGTGTLRQVYNYEVCMTTDSRKSDSTFVRPSSQNVLIMDPVSTETMQRMQRKEMLMECDSPEHVYNYEVCGTTDSRMSDVKRIRPYSQNTLVSLSRAGTVQREKTQQEDGDFSSEVRETFLLPSQ</sequence>
<organism evidence="17 18">
    <name type="scientific">Clupea harengus</name>
    <name type="common">Atlantic herring</name>
    <dbReference type="NCBI Taxonomy" id="7950"/>
    <lineage>
        <taxon>Eukaryota</taxon>
        <taxon>Metazoa</taxon>
        <taxon>Chordata</taxon>
        <taxon>Craniata</taxon>
        <taxon>Vertebrata</taxon>
        <taxon>Euteleostomi</taxon>
        <taxon>Actinopterygii</taxon>
        <taxon>Neopterygii</taxon>
        <taxon>Teleostei</taxon>
        <taxon>Clupei</taxon>
        <taxon>Clupeiformes</taxon>
        <taxon>Clupeoidei</taxon>
        <taxon>Clupeidae</taxon>
        <taxon>Clupea</taxon>
    </lineage>
</organism>
<dbReference type="InterPro" id="IPR020894">
    <property type="entry name" value="Cadherin_CS"/>
</dbReference>
<evidence type="ECO:0000256" key="13">
    <source>
        <dbReference type="SAM" id="MobiDB-lite"/>
    </source>
</evidence>
<dbReference type="InterPro" id="IPR015919">
    <property type="entry name" value="Cadherin-like_sf"/>
</dbReference>
<evidence type="ECO:0000256" key="14">
    <source>
        <dbReference type="SAM" id="Phobius"/>
    </source>
</evidence>
<evidence type="ECO:0000256" key="8">
    <source>
        <dbReference type="ARBA" id="ARBA00022889"/>
    </source>
</evidence>
<feature type="domain" description="Cadherin" evidence="16">
    <location>
        <begin position="277"/>
        <end position="380"/>
    </location>
</feature>
<evidence type="ECO:0000256" key="5">
    <source>
        <dbReference type="ARBA" id="ARBA00022729"/>
    </source>
</evidence>
<dbReference type="RefSeq" id="XP_031427754.1">
    <property type="nucleotide sequence ID" value="XM_031571894.1"/>
</dbReference>
<dbReference type="GO" id="GO:0007156">
    <property type="term" value="P:homophilic cell adhesion via plasma membrane adhesion molecules"/>
    <property type="evidence" value="ECO:0007669"/>
    <property type="project" value="InterPro"/>
</dbReference>
<dbReference type="InterPro" id="IPR032455">
    <property type="entry name" value="Cadherin_C"/>
</dbReference>
<dbReference type="CDD" id="cd11304">
    <property type="entry name" value="Cadherin_repeat"/>
    <property type="match status" value="6"/>
</dbReference>
<evidence type="ECO:0000256" key="6">
    <source>
        <dbReference type="ARBA" id="ARBA00022737"/>
    </source>
</evidence>
<dbReference type="PRINTS" id="PR00205">
    <property type="entry name" value="CADHERIN"/>
</dbReference>
<dbReference type="InterPro" id="IPR050174">
    <property type="entry name" value="Protocadherin/Cadherin-CA"/>
</dbReference>
<dbReference type="FunFam" id="2.60.40.60:FF:000004">
    <property type="entry name" value="Protocadherin 1 gamma 2"/>
    <property type="match status" value="1"/>
</dbReference>
<evidence type="ECO:0000256" key="7">
    <source>
        <dbReference type="ARBA" id="ARBA00022837"/>
    </source>
</evidence>
<dbReference type="Gene3D" id="2.60.40.60">
    <property type="entry name" value="Cadherins"/>
    <property type="match status" value="6"/>
</dbReference>
<evidence type="ECO:0000259" key="16">
    <source>
        <dbReference type="PROSITE" id="PS50268"/>
    </source>
</evidence>
<gene>
    <name evidence="18" type="primary">LOC105905983</name>
</gene>
<dbReference type="SMART" id="SM00112">
    <property type="entry name" value="CA"/>
    <property type="match status" value="6"/>
</dbReference>
<protein>
    <submittedName>
        <fullName evidence="18">Protocadherin beta-4-like isoform X38</fullName>
    </submittedName>
</protein>
<dbReference type="PROSITE" id="PS50268">
    <property type="entry name" value="CADHERIN_2"/>
    <property type="match status" value="6"/>
</dbReference>
<evidence type="ECO:0000256" key="11">
    <source>
        <dbReference type="ARBA" id="ARBA00023180"/>
    </source>
</evidence>
<dbReference type="Pfam" id="PF00028">
    <property type="entry name" value="Cadherin"/>
    <property type="match status" value="5"/>
</dbReference>
<keyword evidence="4 14" id="KW-0812">Transmembrane</keyword>
<dbReference type="FunFam" id="2.60.40.60:FF:000007">
    <property type="entry name" value="Protocadherin alpha 2"/>
    <property type="match status" value="1"/>
</dbReference>
<dbReference type="Proteomes" id="UP000515152">
    <property type="component" value="Chromosome 8"/>
</dbReference>
<dbReference type="InterPro" id="IPR013164">
    <property type="entry name" value="Cadherin_N"/>
</dbReference>
<dbReference type="FunFam" id="2.60.40.60:FF:000002">
    <property type="entry name" value="Protocadherin alpha 2"/>
    <property type="match status" value="1"/>
</dbReference>
<evidence type="ECO:0000313" key="17">
    <source>
        <dbReference type="Proteomes" id="UP000515152"/>
    </source>
</evidence>
<keyword evidence="17" id="KW-1185">Reference proteome</keyword>
<dbReference type="GO" id="GO:0005886">
    <property type="term" value="C:plasma membrane"/>
    <property type="evidence" value="ECO:0007669"/>
    <property type="project" value="UniProtKB-SubCell"/>
</dbReference>
<keyword evidence="8" id="KW-0130">Cell adhesion</keyword>
<dbReference type="SUPFAM" id="SSF49313">
    <property type="entry name" value="Cadherin-like"/>
    <property type="match status" value="6"/>
</dbReference>
<dbReference type="GeneID" id="105905983"/>
<dbReference type="PANTHER" id="PTHR24028:SF296">
    <property type="entry name" value="PROTOCADHERIN 1 GAMMA 11 PRECURSOR-RELATED"/>
    <property type="match status" value="1"/>
</dbReference>
<keyword evidence="7 12" id="KW-0106">Calcium</keyword>
<proteinExistence type="predicted"/>
<comment type="function">
    <text evidence="1">Potential calcium-dependent cell-adhesion protein. May be involved in the establishment and maintenance of specific neuronal connections in the brain.</text>
</comment>
<evidence type="ECO:0000256" key="15">
    <source>
        <dbReference type="SAM" id="SignalP"/>
    </source>
</evidence>
<comment type="subcellular location">
    <subcellularLocation>
        <location evidence="2">Cell membrane</location>
        <topology evidence="2">Single-pass type I membrane protein</topology>
    </subcellularLocation>
</comment>
<dbReference type="Pfam" id="PF08266">
    <property type="entry name" value="Cadherin_2"/>
    <property type="match status" value="1"/>
</dbReference>
<keyword evidence="11" id="KW-0325">Glycoprotein</keyword>